<sequence>MTIPTGDLTYKAGNLVSTPRKVRFRDADDPDTYIEKIYMTVAVDHENGSTEFVEFEATGMTKLFVEAQAAALASGRRPLDKGRFVIGAGRLVQRQGKVGKPGKPLLKLRLFAAQTSYDYRALDWDYLKTEEGK</sequence>
<gene>
    <name evidence="1" type="ORF">CRD59_07405</name>
</gene>
<protein>
    <recommendedName>
        <fullName evidence="3">Single-stranded DNA-binding protein</fullName>
    </recommendedName>
</protein>
<dbReference type="AlphaFoldDB" id="A0A366KAJ0"/>
<comment type="caution">
    <text evidence="1">The sequence shown here is derived from an EMBL/GenBank/DDBJ whole genome shotgun (WGS) entry which is preliminary data.</text>
</comment>
<dbReference type="EMBL" id="PDCH01000024">
    <property type="protein sequence ID" value="RBP98755.1"/>
    <property type="molecule type" value="Genomic_DNA"/>
</dbReference>
<evidence type="ECO:0000313" key="1">
    <source>
        <dbReference type="EMBL" id="RBP98755.1"/>
    </source>
</evidence>
<evidence type="ECO:0000313" key="2">
    <source>
        <dbReference type="Proteomes" id="UP000252345"/>
    </source>
</evidence>
<dbReference type="Proteomes" id="UP000252345">
    <property type="component" value="Unassembled WGS sequence"/>
</dbReference>
<proteinExistence type="predicted"/>
<keyword evidence="2" id="KW-1185">Reference proteome</keyword>
<dbReference type="RefSeq" id="WP_113854050.1">
    <property type="nucleotide sequence ID" value="NZ_PDCH01000024.1"/>
</dbReference>
<accession>A0A366KAJ0</accession>
<organism evidence="1 2">
    <name type="scientific">Bifidobacterium xylocopae</name>
    <dbReference type="NCBI Taxonomy" id="2493119"/>
    <lineage>
        <taxon>Bacteria</taxon>
        <taxon>Bacillati</taxon>
        <taxon>Actinomycetota</taxon>
        <taxon>Actinomycetes</taxon>
        <taxon>Bifidobacteriales</taxon>
        <taxon>Bifidobacteriaceae</taxon>
        <taxon>Bifidobacterium</taxon>
    </lineage>
</organism>
<reference evidence="1 2" key="1">
    <citation type="submission" date="2017-10" db="EMBL/GenBank/DDBJ databases">
        <title>Bifidobacterium xylocopum sp. nov. and Bifidobacterium aemilianum sp. nov., from the carpenter bee (Xylocopa violacea) digestive tract.</title>
        <authorList>
            <person name="Alberoni D."/>
            <person name="Baffoni L."/>
            <person name="Di Gioia D."/>
            <person name="Gaggia F."/>
            <person name="Biavati B."/>
        </authorList>
    </citation>
    <scope>NUCLEOTIDE SEQUENCE [LARGE SCALE GENOMIC DNA]</scope>
    <source>
        <strain evidence="1 2">XV2</strain>
    </source>
</reference>
<evidence type="ECO:0008006" key="3">
    <source>
        <dbReference type="Google" id="ProtNLM"/>
    </source>
</evidence>
<name>A0A366KAJ0_9BIFI</name>